<name>A0ABU0GFN5_9CELL</name>
<keyword evidence="2" id="KW-1185">Reference proteome</keyword>
<sequence>MLRVTLRGVGVPTVVLGSGETLLVGRDPHAALPDADADAALRSTALTLPRAAPHVSRLVGEIVVGEEVVRLRWRGSTEAQLSSLFDAPGGARRVALTDGMAALLDEGENHVLLLRGRQTAPGQYTDLVLVVDVSVPAEPDAGPAWVPEHDPDGAVTAPAPRLERWSREWYVALALAEPWLVGDDDYPRPASNREIYERVLAWRGHAWNLERAQRVDDAIRVVARMAFGPADDPFAQAGGRAQNVRFAVARRAAEVRLVTADDLAVVEAARVRGAGLNPEGSTPGALS</sequence>
<proteinExistence type="predicted"/>
<reference evidence="1 2" key="1">
    <citation type="submission" date="2023-07" db="EMBL/GenBank/DDBJ databases">
        <title>Sequencing the genomes of 1000 actinobacteria strains.</title>
        <authorList>
            <person name="Klenk H.-P."/>
        </authorList>
    </citation>
    <scope>NUCLEOTIDE SEQUENCE [LARGE SCALE GENOMIC DNA]</scope>
    <source>
        <strain evidence="1 2">DSM 14785</strain>
    </source>
</reference>
<dbReference type="RefSeq" id="WP_070320985.1">
    <property type="nucleotide sequence ID" value="NZ_JAUSVM010000001.1"/>
</dbReference>
<evidence type="ECO:0000313" key="1">
    <source>
        <dbReference type="EMBL" id="MDQ0424170.1"/>
    </source>
</evidence>
<dbReference type="Proteomes" id="UP001240250">
    <property type="component" value="Unassembled WGS sequence"/>
</dbReference>
<accession>A0ABU0GFN5</accession>
<evidence type="ECO:0000313" key="2">
    <source>
        <dbReference type="Proteomes" id="UP001240250"/>
    </source>
</evidence>
<dbReference type="EMBL" id="JAUSVM010000001">
    <property type="protein sequence ID" value="MDQ0424170.1"/>
    <property type="molecule type" value="Genomic_DNA"/>
</dbReference>
<protein>
    <recommendedName>
        <fullName evidence="3">FHA domain-containing protein</fullName>
    </recommendedName>
</protein>
<evidence type="ECO:0008006" key="3">
    <source>
        <dbReference type="Google" id="ProtNLM"/>
    </source>
</evidence>
<organism evidence="1 2">
    <name type="scientific">Cellulomonas iranensis</name>
    <dbReference type="NCBI Taxonomy" id="76862"/>
    <lineage>
        <taxon>Bacteria</taxon>
        <taxon>Bacillati</taxon>
        <taxon>Actinomycetota</taxon>
        <taxon>Actinomycetes</taxon>
        <taxon>Micrococcales</taxon>
        <taxon>Cellulomonadaceae</taxon>
        <taxon>Cellulomonas</taxon>
    </lineage>
</organism>
<comment type="caution">
    <text evidence="1">The sequence shown here is derived from an EMBL/GenBank/DDBJ whole genome shotgun (WGS) entry which is preliminary data.</text>
</comment>
<gene>
    <name evidence="1" type="ORF">JO380_000551</name>
</gene>